<sequence length="275" mass="29289">MELVPAGPIDVKPDPWQRLVAIGSILSVLFVAIGLYVTNEANREQQRLTAQGQITDRFTKAVEQLGQPGPEKVDVRLGAIYALERIMRDSAEDQPAVVNILAAFVRVHAPAPERLFPDPPIERLEGTRLRAPVDIQAALTVLVHRDTSPNGGHSARPRRALDLANTDLTGAILIGADLAHADLTGTVLVDADLFGANLTGADLDYSNLDGANLASADLTRADLHYTNLDGADLAGANLAGANLDSAHLGRADLRCARTDGDTRLPRKVARPTACN</sequence>
<dbReference type="RefSeq" id="WP_186500102.1">
    <property type="nucleotide sequence ID" value="NZ_AP023438.1"/>
</dbReference>
<proteinExistence type="predicted"/>
<organism evidence="1 2">
    <name type="scientific">Micromonospora sagamiensis</name>
    <dbReference type="NCBI Taxonomy" id="47875"/>
    <lineage>
        <taxon>Bacteria</taxon>
        <taxon>Bacillati</taxon>
        <taxon>Actinomycetota</taxon>
        <taxon>Actinomycetes</taxon>
        <taxon>Micromonosporales</taxon>
        <taxon>Micromonosporaceae</taxon>
        <taxon>Micromonospora</taxon>
    </lineage>
</organism>
<dbReference type="EMBL" id="VLLP01000001">
    <property type="protein sequence ID" value="TWJ32245.1"/>
    <property type="molecule type" value="Genomic_DNA"/>
</dbReference>
<dbReference type="InterPro" id="IPR001646">
    <property type="entry name" value="5peptide_repeat"/>
</dbReference>
<name>A0A562WPV0_9ACTN</name>
<dbReference type="Pfam" id="PF00805">
    <property type="entry name" value="Pentapeptide"/>
    <property type="match status" value="1"/>
</dbReference>
<dbReference type="InterPro" id="IPR051082">
    <property type="entry name" value="Pentapeptide-BTB/POZ_domain"/>
</dbReference>
<dbReference type="PANTHER" id="PTHR14136:SF17">
    <property type="entry name" value="BTB_POZ DOMAIN-CONTAINING PROTEIN KCTD9"/>
    <property type="match status" value="1"/>
</dbReference>
<comment type="caution">
    <text evidence="1">The sequence shown here is derived from an EMBL/GenBank/DDBJ whole genome shotgun (WGS) entry which is preliminary data.</text>
</comment>
<evidence type="ECO:0000313" key="2">
    <source>
        <dbReference type="Proteomes" id="UP000319728"/>
    </source>
</evidence>
<protein>
    <submittedName>
        <fullName evidence="1">Pentapeptide repeat protein</fullName>
    </submittedName>
</protein>
<evidence type="ECO:0000313" key="1">
    <source>
        <dbReference type="EMBL" id="TWJ32245.1"/>
    </source>
</evidence>
<dbReference type="SUPFAM" id="SSF141571">
    <property type="entry name" value="Pentapeptide repeat-like"/>
    <property type="match status" value="1"/>
</dbReference>
<dbReference type="Proteomes" id="UP000319728">
    <property type="component" value="Unassembled WGS sequence"/>
</dbReference>
<accession>A0A562WPV0</accession>
<reference evidence="1 2" key="1">
    <citation type="submission" date="2019-07" db="EMBL/GenBank/DDBJ databases">
        <title>R&amp;d 2014.</title>
        <authorList>
            <person name="Klenk H.-P."/>
        </authorList>
    </citation>
    <scope>NUCLEOTIDE SEQUENCE [LARGE SCALE GENOMIC DNA]</scope>
    <source>
        <strain evidence="1 2">DSM 43912</strain>
    </source>
</reference>
<keyword evidence="2" id="KW-1185">Reference proteome</keyword>
<dbReference type="Gene3D" id="2.160.20.80">
    <property type="entry name" value="E3 ubiquitin-protein ligase SopA"/>
    <property type="match status" value="1"/>
</dbReference>
<dbReference type="AlphaFoldDB" id="A0A562WPV0"/>
<gene>
    <name evidence="1" type="ORF">JD81_05820</name>
</gene>
<dbReference type="PANTHER" id="PTHR14136">
    <property type="entry name" value="BTB_POZ DOMAIN-CONTAINING PROTEIN KCTD9"/>
    <property type="match status" value="1"/>
</dbReference>